<protein>
    <recommendedName>
        <fullName evidence="4">MFS transporter</fullName>
    </recommendedName>
</protein>
<keyword evidence="1" id="KW-1133">Transmembrane helix</keyword>
<feature type="transmembrane region" description="Helical" evidence="1">
    <location>
        <begin position="6"/>
        <end position="27"/>
    </location>
</feature>
<dbReference type="EMBL" id="JBGMEK010000043">
    <property type="protein sequence ID" value="MFA0812496.1"/>
    <property type="molecule type" value="Genomic_DNA"/>
</dbReference>
<sequence length="126" mass="14600">MTEDFQLAWIVYAGSTFVVLLAGWWFMRNWRWSWLRRTLLLISAAVLLVPVKTPVAESIAMPVLPLFVYQTLFEENGAVPEVTANLVFAAGGALVVMVFWGIVTLLLRFRRERRSRFDEDPYFNEQ</sequence>
<accession>A0ABV4P2Z7</accession>
<feature type="transmembrane region" description="Helical" evidence="1">
    <location>
        <begin position="39"/>
        <end position="64"/>
    </location>
</feature>
<evidence type="ECO:0000313" key="3">
    <source>
        <dbReference type="Proteomes" id="UP001569428"/>
    </source>
</evidence>
<evidence type="ECO:0000256" key="1">
    <source>
        <dbReference type="SAM" id="Phobius"/>
    </source>
</evidence>
<dbReference type="Proteomes" id="UP001569428">
    <property type="component" value="Unassembled WGS sequence"/>
</dbReference>
<organism evidence="2 3">
    <name type="scientific">Microbulbifer epialgicus</name>
    <dbReference type="NCBI Taxonomy" id="393907"/>
    <lineage>
        <taxon>Bacteria</taxon>
        <taxon>Pseudomonadati</taxon>
        <taxon>Pseudomonadota</taxon>
        <taxon>Gammaproteobacteria</taxon>
        <taxon>Cellvibrionales</taxon>
        <taxon>Microbulbiferaceae</taxon>
        <taxon>Microbulbifer</taxon>
    </lineage>
</organism>
<keyword evidence="1" id="KW-0472">Membrane</keyword>
<reference evidence="2 3" key="1">
    <citation type="submission" date="2024-08" db="EMBL/GenBank/DDBJ databases">
        <authorList>
            <person name="Ishaq N."/>
        </authorList>
    </citation>
    <scope>NUCLEOTIDE SEQUENCE [LARGE SCALE GENOMIC DNA]</scope>
    <source>
        <strain evidence="2 3">DSM 18651</strain>
    </source>
</reference>
<name>A0ABV4P2Z7_9GAMM</name>
<keyword evidence="1" id="KW-0812">Transmembrane</keyword>
<gene>
    <name evidence="2" type="ORF">ACCI49_16405</name>
</gene>
<feature type="transmembrane region" description="Helical" evidence="1">
    <location>
        <begin position="84"/>
        <end position="107"/>
    </location>
</feature>
<comment type="caution">
    <text evidence="2">The sequence shown here is derived from an EMBL/GenBank/DDBJ whole genome shotgun (WGS) entry which is preliminary data.</text>
</comment>
<keyword evidence="3" id="KW-1185">Reference proteome</keyword>
<dbReference type="RefSeq" id="WP_371840165.1">
    <property type="nucleotide sequence ID" value="NZ_JBGMEK010000043.1"/>
</dbReference>
<evidence type="ECO:0000313" key="2">
    <source>
        <dbReference type="EMBL" id="MFA0812496.1"/>
    </source>
</evidence>
<proteinExistence type="predicted"/>
<evidence type="ECO:0008006" key="4">
    <source>
        <dbReference type="Google" id="ProtNLM"/>
    </source>
</evidence>